<dbReference type="GO" id="GO:0009507">
    <property type="term" value="C:chloroplast"/>
    <property type="evidence" value="ECO:0007669"/>
    <property type="project" value="UniProtKB-SubCell"/>
</dbReference>
<protein>
    <recommendedName>
        <fullName evidence="5 14">Protoporphyrinogen oxidase</fullName>
        <ecNumber evidence="5 14">1.3.3.4</ecNumber>
    </recommendedName>
</protein>
<dbReference type="InterPro" id="IPR004572">
    <property type="entry name" value="Protoporphyrinogen_oxidase"/>
</dbReference>
<keyword evidence="18" id="KW-1185">Reference proteome</keyword>
<keyword evidence="6 14" id="KW-0285">Flavoprotein</keyword>
<dbReference type="SUPFAM" id="SSF54373">
    <property type="entry name" value="FAD-linked reductases, C-terminal domain"/>
    <property type="match status" value="1"/>
</dbReference>
<keyword evidence="7 14" id="KW-0274">FAD</keyword>
<evidence type="ECO:0000256" key="11">
    <source>
        <dbReference type="ARBA" id="ARBA00023133"/>
    </source>
</evidence>
<keyword evidence="8" id="KW-0809">Transit peptide</keyword>
<comment type="function">
    <text evidence="1 14">Catalyzes the 6-electron oxidation of protoporphyrinogen-IX to form protoporphyrin-IX.</text>
</comment>
<comment type="catalytic activity">
    <reaction evidence="13 14">
        <text>protoporphyrinogen IX + 3 O2 = protoporphyrin IX + 3 H2O2</text>
        <dbReference type="Rhea" id="RHEA:25576"/>
        <dbReference type="ChEBI" id="CHEBI:15379"/>
        <dbReference type="ChEBI" id="CHEBI:16240"/>
        <dbReference type="ChEBI" id="CHEBI:57306"/>
        <dbReference type="ChEBI" id="CHEBI:57307"/>
        <dbReference type="EC" id="1.3.3.4"/>
    </reaction>
</comment>
<dbReference type="PANTHER" id="PTHR42923:SF44">
    <property type="entry name" value="PROTOPORPHYRINOGEN OXIDASE 2, CHLOROPLASTIC_MITOCHONDRIAL"/>
    <property type="match status" value="1"/>
</dbReference>
<keyword evidence="9 14" id="KW-0560">Oxidoreductase</keyword>
<feature type="region of interest" description="Disordered" evidence="15">
    <location>
        <begin position="219"/>
        <end position="246"/>
    </location>
</feature>
<dbReference type="SUPFAM" id="SSF51905">
    <property type="entry name" value="FAD/NAD(P)-binding domain"/>
    <property type="match status" value="1"/>
</dbReference>
<evidence type="ECO:0000256" key="15">
    <source>
        <dbReference type="SAM" id="MobiDB-lite"/>
    </source>
</evidence>
<keyword evidence="12 14" id="KW-0627">Porphyrin biosynthesis</keyword>
<evidence type="ECO:0000256" key="2">
    <source>
        <dbReference type="ARBA" id="ARBA00004173"/>
    </source>
</evidence>
<evidence type="ECO:0000256" key="10">
    <source>
        <dbReference type="ARBA" id="ARBA00023128"/>
    </source>
</evidence>
<comment type="caution">
    <text evidence="17">The sequence shown here is derived from an EMBL/GenBank/DDBJ whole genome shotgun (WGS) entry which is preliminary data.</text>
</comment>
<dbReference type="Gene3D" id="3.50.50.60">
    <property type="entry name" value="FAD/NAD(P)-binding domain"/>
    <property type="match status" value="1"/>
</dbReference>
<keyword evidence="11 14" id="KW-0350">Heme biosynthesis</keyword>
<dbReference type="InterPro" id="IPR002937">
    <property type="entry name" value="Amino_oxidase"/>
</dbReference>
<keyword evidence="10" id="KW-0496">Mitochondrion</keyword>
<dbReference type="NCBIfam" id="TIGR00562">
    <property type="entry name" value="proto_IX_ox"/>
    <property type="match status" value="1"/>
</dbReference>
<evidence type="ECO:0000256" key="12">
    <source>
        <dbReference type="ARBA" id="ARBA00023244"/>
    </source>
</evidence>
<comment type="similarity">
    <text evidence="4 14">Belongs to the protoporphyrinogen/coproporphyrinogen oxidase family. Protoporphyrinogen oxidase subfamily.</text>
</comment>
<gene>
    <name evidence="17" type="ORF">M5K25_005273</name>
</gene>
<evidence type="ECO:0000259" key="16">
    <source>
        <dbReference type="Pfam" id="PF01593"/>
    </source>
</evidence>
<dbReference type="AlphaFoldDB" id="A0ABD0VIC4"/>
<evidence type="ECO:0000256" key="13">
    <source>
        <dbReference type="ARBA" id="ARBA00047554"/>
    </source>
</evidence>
<feature type="domain" description="Amine oxidase" evidence="16">
    <location>
        <begin position="25"/>
        <end position="500"/>
    </location>
</feature>
<dbReference type="Proteomes" id="UP001552299">
    <property type="component" value="Unassembled WGS sequence"/>
</dbReference>
<name>A0ABD0VIC4_DENTH</name>
<dbReference type="GO" id="GO:0006782">
    <property type="term" value="P:protoporphyrinogen IX biosynthetic process"/>
    <property type="evidence" value="ECO:0007669"/>
    <property type="project" value="UniProtKB-UniRule"/>
</dbReference>
<comment type="subcellular location">
    <subcellularLocation>
        <location evidence="2">Mitochondrion</location>
    </subcellularLocation>
    <subcellularLocation>
        <location evidence="14">Plastid</location>
        <location evidence="14">Chloroplast</location>
    </subcellularLocation>
</comment>
<accession>A0ABD0VIC4</accession>
<dbReference type="InterPro" id="IPR050464">
    <property type="entry name" value="Zeta_carotene_desat/Oxidored"/>
</dbReference>
<dbReference type="Pfam" id="PF01593">
    <property type="entry name" value="Amino_oxidase"/>
    <property type="match status" value="1"/>
</dbReference>
<reference evidence="17 18" key="1">
    <citation type="journal article" date="2024" name="Plant Biotechnol. J.">
        <title>Dendrobium thyrsiflorum genome and its molecular insights into genes involved in important horticultural traits.</title>
        <authorList>
            <person name="Chen B."/>
            <person name="Wang J.Y."/>
            <person name="Zheng P.J."/>
            <person name="Li K.L."/>
            <person name="Liang Y.M."/>
            <person name="Chen X.F."/>
            <person name="Zhang C."/>
            <person name="Zhao X."/>
            <person name="He X."/>
            <person name="Zhang G.Q."/>
            <person name="Liu Z.J."/>
            <person name="Xu Q."/>
        </authorList>
    </citation>
    <scope>NUCLEOTIDE SEQUENCE [LARGE SCALE GENOMIC DNA]</scope>
    <source>
        <strain evidence="17">GZMU011</strain>
    </source>
</reference>
<evidence type="ECO:0000256" key="4">
    <source>
        <dbReference type="ARBA" id="ARBA00010551"/>
    </source>
</evidence>
<dbReference type="GO" id="GO:0004729">
    <property type="term" value="F:oxygen-dependent protoporphyrinogen oxidase activity"/>
    <property type="evidence" value="ECO:0007669"/>
    <property type="project" value="UniProtKB-UniRule"/>
</dbReference>
<evidence type="ECO:0000256" key="7">
    <source>
        <dbReference type="ARBA" id="ARBA00022827"/>
    </source>
</evidence>
<dbReference type="PRINTS" id="PR00419">
    <property type="entry name" value="ADXRDTASE"/>
</dbReference>
<organism evidence="17 18">
    <name type="scientific">Dendrobium thyrsiflorum</name>
    <name type="common">Pinecone-like raceme dendrobium</name>
    <name type="synonym">Orchid</name>
    <dbReference type="NCBI Taxonomy" id="117978"/>
    <lineage>
        <taxon>Eukaryota</taxon>
        <taxon>Viridiplantae</taxon>
        <taxon>Streptophyta</taxon>
        <taxon>Embryophyta</taxon>
        <taxon>Tracheophyta</taxon>
        <taxon>Spermatophyta</taxon>
        <taxon>Magnoliopsida</taxon>
        <taxon>Liliopsida</taxon>
        <taxon>Asparagales</taxon>
        <taxon>Orchidaceae</taxon>
        <taxon>Epidendroideae</taxon>
        <taxon>Malaxideae</taxon>
        <taxon>Dendrobiinae</taxon>
        <taxon>Dendrobium</taxon>
    </lineage>
</organism>
<evidence type="ECO:0000256" key="8">
    <source>
        <dbReference type="ARBA" id="ARBA00022946"/>
    </source>
</evidence>
<evidence type="ECO:0000313" key="18">
    <source>
        <dbReference type="Proteomes" id="UP001552299"/>
    </source>
</evidence>
<evidence type="ECO:0000256" key="6">
    <source>
        <dbReference type="ARBA" id="ARBA00022630"/>
    </source>
</evidence>
<evidence type="ECO:0000313" key="17">
    <source>
        <dbReference type="EMBL" id="KAL0924443.1"/>
    </source>
</evidence>
<dbReference type="EMBL" id="JANQDX010000005">
    <property type="protein sequence ID" value="KAL0924443.1"/>
    <property type="molecule type" value="Genomic_DNA"/>
</dbReference>
<dbReference type="Gene3D" id="3.90.660.20">
    <property type="entry name" value="Protoporphyrinogen oxidase, mitochondrial, domain 2"/>
    <property type="match status" value="1"/>
</dbReference>
<evidence type="ECO:0000256" key="5">
    <source>
        <dbReference type="ARBA" id="ARBA00012867"/>
    </source>
</evidence>
<evidence type="ECO:0000256" key="1">
    <source>
        <dbReference type="ARBA" id="ARBA00002600"/>
    </source>
</evidence>
<dbReference type="GO" id="GO:0005739">
    <property type="term" value="C:mitochondrion"/>
    <property type="evidence" value="ECO:0007669"/>
    <property type="project" value="UniProtKB-SubCell"/>
</dbReference>
<comment type="pathway">
    <text evidence="3 14">Porphyrin-containing compound metabolism; protoporphyrin-IX biosynthesis; protoporphyrin-IX from protoporphyrinogen-IX: step 1/1.</text>
</comment>
<dbReference type="InterPro" id="IPR036188">
    <property type="entry name" value="FAD/NAD-bd_sf"/>
</dbReference>
<evidence type="ECO:0000256" key="14">
    <source>
        <dbReference type="RuleBase" id="RU367069"/>
    </source>
</evidence>
<dbReference type="FunFam" id="1.10.3110.10:FF:000003">
    <property type="entry name" value="Protoporphyrinogen oxidase"/>
    <property type="match status" value="1"/>
</dbReference>
<evidence type="ECO:0000256" key="9">
    <source>
        <dbReference type="ARBA" id="ARBA00023002"/>
    </source>
</evidence>
<evidence type="ECO:0000256" key="3">
    <source>
        <dbReference type="ARBA" id="ARBA00005073"/>
    </source>
</evidence>
<comment type="cofactor">
    <cofactor evidence="14">
        <name>FAD</name>
        <dbReference type="ChEBI" id="CHEBI:57692"/>
    </cofactor>
    <text evidence="14">Binds 1 FAD per subunit.</text>
</comment>
<dbReference type="PANTHER" id="PTHR42923">
    <property type="entry name" value="PROTOPORPHYRINOGEN OXIDASE"/>
    <property type="match status" value="1"/>
</dbReference>
<sequence>MASPVQKDTALQHPVKSVAVVGGGISGLAAAYKLKTNGLKVTLFDVQDRAGGKIKSTSEDGFIWDEGANTMTESESAVGGLLDDLGLREKQQFPISQNKRYVVRNGMPQLIPSNPVALIKSNILSTQTKLKILLEPLSWWHSGKRSSIKVCDTGIQESVGQFFKRHFGTEVVDFLIDPFVAGTSASDPESLSMRHAFPQLWNLEKKFGSVIVGAIRSKASGKPKDNIPSGSSSDKKKHQRGSFSFHGGMQTLTNILSCKVGGESLKLNSKVLSLSYDSVGDSPCNGWSISYAANHVNDSDLTKSQVFDAVIMTAPLCDVQEMKFKERGNPFNLDFLPKVNYVPVSVMITAFKKECVKRPLEGFGVLVPSKEQENGLKTLGTLFSSMMFPDRAPKNQYLYTTFVGGSRNRNLAGASLNEIQEVVTADLRKLLGVEGQPTFMRHIYWKKAFPLYGLDYDLVLEAIEKMEKKLPGFFYAGNNKDGLSVEKCLSSGLQAAERVISYLNRGNEQKF</sequence>
<dbReference type="EC" id="1.3.3.4" evidence="5 14"/>
<dbReference type="Gene3D" id="1.10.3110.10">
    <property type="entry name" value="protoporphyrinogen ix oxidase, domain 3"/>
    <property type="match status" value="1"/>
</dbReference>
<proteinExistence type="inferred from homology"/>